<dbReference type="Proteomes" id="UP001501742">
    <property type="component" value="Unassembled WGS sequence"/>
</dbReference>
<sequence>MRPSGTLAAPAAGTRAFNPIGGPPPLVETPLRVLGTTSVDTDLVVRLAFAHPGGEEPVVWVVNLSDVADDTPVREVSNGVWGMLARRQSADLLSQTVTTSTGVRLLVD</sequence>
<feature type="region of interest" description="Disordered" evidence="1">
    <location>
        <begin position="1"/>
        <end position="23"/>
    </location>
</feature>
<evidence type="ECO:0000256" key="1">
    <source>
        <dbReference type="SAM" id="MobiDB-lite"/>
    </source>
</evidence>
<name>A0ABN1ZBU4_9MICO</name>
<evidence type="ECO:0000313" key="2">
    <source>
        <dbReference type="EMBL" id="GAA1493077.1"/>
    </source>
</evidence>
<organism evidence="2 3">
    <name type="scientific">Curtobacterium herbarum</name>
    <dbReference type="NCBI Taxonomy" id="150122"/>
    <lineage>
        <taxon>Bacteria</taxon>
        <taxon>Bacillati</taxon>
        <taxon>Actinomycetota</taxon>
        <taxon>Actinomycetes</taxon>
        <taxon>Micrococcales</taxon>
        <taxon>Microbacteriaceae</taxon>
        <taxon>Curtobacterium</taxon>
    </lineage>
</organism>
<proteinExistence type="predicted"/>
<evidence type="ECO:0000313" key="3">
    <source>
        <dbReference type="Proteomes" id="UP001501742"/>
    </source>
</evidence>
<keyword evidence="3" id="KW-1185">Reference proteome</keyword>
<gene>
    <name evidence="2" type="ORF">GCM10009627_14230</name>
</gene>
<accession>A0ABN1ZBU4</accession>
<protein>
    <submittedName>
        <fullName evidence="2">Uncharacterized protein</fullName>
    </submittedName>
</protein>
<reference evidence="2 3" key="1">
    <citation type="journal article" date="2019" name="Int. J. Syst. Evol. Microbiol.">
        <title>The Global Catalogue of Microorganisms (GCM) 10K type strain sequencing project: providing services to taxonomists for standard genome sequencing and annotation.</title>
        <authorList>
            <consortium name="The Broad Institute Genomics Platform"/>
            <consortium name="The Broad Institute Genome Sequencing Center for Infectious Disease"/>
            <person name="Wu L."/>
            <person name="Ma J."/>
        </authorList>
    </citation>
    <scope>NUCLEOTIDE SEQUENCE [LARGE SCALE GENOMIC DNA]</scope>
    <source>
        <strain evidence="2 3">JCM 12140</strain>
    </source>
</reference>
<comment type="caution">
    <text evidence="2">The sequence shown here is derived from an EMBL/GenBank/DDBJ whole genome shotgun (WGS) entry which is preliminary data.</text>
</comment>
<dbReference type="EMBL" id="BAAAJX010000005">
    <property type="protein sequence ID" value="GAA1493077.1"/>
    <property type="molecule type" value="Genomic_DNA"/>
</dbReference>